<feature type="compositionally biased region" description="Basic and acidic residues" evidence="1">
    <location>
        <begin position="425"/>
        <end position="437"/>
    </location>
</feature>
<dbReference type="AlphaFoldDB" id="A0A9Q9ATR3"/>
<gene>
    <name evidence="2" type="ORF">Slin15195_G051050</name>
</gene>
<dbReference type="Proteomes" id="UP001056384">
    <property type="component" value="Chromosome 3"/>
</dbReference>
<feature type="region of interest" description="Disordered" evidence="1">
    <location>
        <begin position="421"/>
        <end position="446"/>
    </location>
</feature>
<evidence type="ECO:0000313" key="2">
    <source>
        <dbReference type="EMBL" id="USW51786.1"/>
    </source>
</evidence>
<name>A0A9Q9ATR3_9PEZI</name>
<dbReference type="EMBL" id="CP099420">
    <property type="protein sequence ID" value="USW51786.1"/>
    <property type="molecule type" value="Genomic_DNA"/>
</dbReference>
<feature type="region of interest" description="Disordered" evidence="1">
    <location>
        <begin position="495"/>
        <end position="516"/>
    </location>
</feature>
<accession>A0A9Q9ATR3</accession>
<keyword evidence="3" id="KW-1185">Reference proteome</keyword>
<proteinExistence type="predicted"/>
<sequence length="602" mass="66587">MALTTLLLIIYPSGLAVFTALRAYSAVSLRLGYTEREIRDTIERSKLQALVSGRHDLHEEFVETQEAIIEDLQPTWKNGDWLWAFVGALCCMVFTSVHLEVEKTASTWTVLTLHFLSVASLICPWPLEEGDDIARVWARVLAPVRAIVAWSRVAAWKATKCICALSLKTCRKLKEYAADPNIRKKCITLIALNLNLGMGKNCVASDQDVCMISALMRLVCRFLETAHFMIGPNENGGAVSNNTAQNGEAKVPRAKIPFARPSASSICCHILLSDVAWSWWDRKPTACGYLLSKLYYCLNAEGVVMLLCCALVVALPSSPSKSIAPASVSATIDEARPVVAVAPDIVTSQATHQDLKPFLKDYLHELAKQTDSAAATATLSEGTLRSQARAAHTAYDSAICDHRPFIKKWLEALEKSSEITLRPSTTEEAHPKRRENENCTASSGSMIGDPSAIPIISCQKEPSSNRVQAEDAVSRVARYGEGQYERTRKFRALVGSRPSRPRPIPQPLRSQPSPVRTCVGNASDVLRSRASVPQVAQPHQVEQDDWDIVEPSEDWEVVDHSNNVPGDPDTFSEDVMRDLGDQMHEALYKRCRNDVKEHIAWT</sequence>
<evidence type="ECO:0000256" key="1">
    <source>
        <dbReference type="SAM" id="MobiDB-lite"/>
    </source>
</evidence>
<reference evidence="2" key="1">
    <citation type="submission" date="2022-06" db="EMBL/GenBank/DDBJ databases">
        <title>Complete genome sequences of two strains of the flax pathogen Septoria linicola.</title>
        <authorList>
            <person name="Lapalu N."/>
            <person name="Simon A."/>
            <person name="Demenou B."/>
            <person name="Paumier D."/>
            <person name="Guillot M.-P."/>
            <person name="Gout L."/>
            <person name="Valade R."/>
        </authorList>
    </citation>
    <scope>NUCLEOTIDE SEQUENCE</scope>
    <source>
        <strain evidence="2">SE15195</strain>
    </source>
</reference>
<evidence type="ECO:0000313" key="3">
    <source>
        <dbReference type="Proteomes" id="UP001056384"/>
    </source>
</evidence>
<protein>
    <submittedName>
        <fullName evidence="2">Uncharacterized protein</fullName>
    </submittedName>
</protein>
<organism evidence="2 3">
    <name type="scientific">Septoria linicola</name>
    <dbReference type="NCBI Taxonomy" id="215465"/>
    <lineage>
        <taxon>Eukaryota</taxon>
        <taxon>Fungi</taxon>
        <taxon>Dikarya</taxon>
        <taxon>Ascomycota</taxon>
        <taxon>Pezizomycotina</taxon>
        <taxon>Dothideomycetes</taxon>
        <taxon>Dothideomycetidae</taxon>
        <taxon>Mycosphaerellales</taxon>
        <taxon>Mycosphaerellaceae</taxon>
        <taxon>Septoria</taxon>
    </lineage>
</organism>